<gene>
    <name evidence="2" type="ORF">Rrhod_2262</name>
</gene>
<proteinExistence type="predicted"/>
<reference evidence="2 3" key="1">
    <citation type="journal article" date="2013" name="Genome Announc.">
        <title>Draft Genome Sequence of Rhodococcus rhodnii Strain LMG5362, a Symbiont of Rhodnius prolixus (Hemiptera, Reduviidae, Triatominae), the Principle Vector of Trypanosoma cruzi.</title>
        <authorList>
            <person name="Pachebat J.A."/>
            <person name="van Keulen G."/>
            <person name="Whitten M.M."/>
            <person name="Girdwood S."/>
            <person name="Del Sol R."/>
            <person name="Dyson P.J."/>
            <person name="Facey P.D."/>
        </authorList>
    </citation>
    <scope>NUCLEOTIDE SEQUENCE [LARGE SCALE GENOMIC DNA]</scope>
    <source>
        <strain evidence="2 3">LMG 5362</strain>
    </source>
</reference>
<dbReference type="Gene3D" id="3.20.20.80">
    <property type="entry name" value="Glycosidases"/>
    <property type="match status" value="1"/>
</dbReference>
<protein>
    <submittedName>
        <fullName evidence="2">Alpha-glucosidase</fullName>
    </submittedName>
</protein>
<comment type="caution">
    <text evidence="2">The sequence shown here is derived from an EMBL/GenBank/DDBJ whole genome shotgun (WGS) entry which is preliminary data.</text>
</comment>
<dbReference type="AlphaFoldDB" id="R7WMD4"/>
<keyword evidence="3" id="KW-1185">Reference proteome</keyword>
<dbReference type="Pfam" id="PF00128">
    <property type="entry name" value="Alpha-amylase"/>
    <property type="match status" value="1"/>
</dbReference>
<dbReference type="eggNOG" id="COG0366">
    <property type="taxonomic scope" value="Bacteria"/>
</dbReference>
<evidence type="ECO:0000313" key="2">
    <source>
        <dbReference type="EMBL" id="EOM76467.1"/>
    </source>
</evidence>
<dbReference type="PANTHER" id="PTHR10357">
    <property type="entry name" value="ALPHA-AMYLASE FAMILY MEMBER"/>
    <property type="match status" value="1"/>
</dbReference>
<dbReference type="InterPro" id="IPR017853">
    <property type="entry name" value="GH"/>
</dbReference>
<dbReference type="Proteomes" id="UP000013525">
    <property type="component" value="Unassembled WGS sequence"/>
</dbReference>
<dbReference type="GO" id="GO:0004556">
    <property type="term" value="F:alpha-amylase activity"/>
    <property type="evidence" value="ECO:0007669"/>
    <property type="project" value="TreeGrafter"/>
</dbReference>
<sequence length="213" mass="22988">MTRVGATPTWTLSNHDVDREVTRYSGGEAGLARARAMLLVELALPGAVFLYNGSELGLPSAALPDEALQDPVWERSGHTERGRDAVRVPIPWEGDEPPFGFSPEGTTTWLPIPAEWSSSTVETQLEDMSSMLSFYRTALELRAQRPEFRGDAIDWYGSPDGAFAFRRRGGGLICVLNTSSEAVTLPPGTLLLASAPLADGMLPPDCAAWLIAS</sequence>
<dbReference type="PANTHER" id="PTHR10357:SF179">
    <property type="entry name" value="NEUTRAL AND BASIC AMINO ACID TRANSPORT PROTEIN RBAT"/>
    <property type="match status" value="1"/>
</dbReference>
<dbReference type="PATRIC" id="fig|1273125.3.peg.2179"/>
<feature type="domain" description="Glycosyl hydrolase family 13 catalytic" evidence="1">
    <location>
        <begin position="8"/>
        <end position="147"/>
    </location>
</feature>
<accession>R7WMD4</accession>
<evidence type="ECO:0000259" key="1">
    <source>
        <dbReference type="Pfam" id="PF00128"/>
    </source>
</evidence>
<evidence type="ECO:0000313" key="3">
    <source>
        <dbReference type="Proteomes" id="UP000013525"/>
    </source>
</evidence>
<name>R7WMD4_9NOCA</name>
<dbReference type="SUPFAM" id="SSF51445">
    <property type="entry name" value="(Trans)glycosidases"/>
    <property type="match status" value="1"/>
</dbReference>
<dbReference type="InterPro" id="IPR006047">
    <property type="entry name" value="GH13_cat_dom"/>
</dbReference>
<dbReference type="EMBL" id="APMY01000067">
    <property type="protein sequence ID" value="EOM76467.1"/>
    <property type="molecule type" value="Genomic_DNA"/>
</dbReference>
<organism evidence="2 3">
    <name type="scientific">Rhodococcus rhodnii LMG 5362</name>
    <dbReference type="NCBI Taxonomy" id="1273125"/>
    <lineage>
        <taxon>Bacteria</taxon>
        <taxon>Bacillati</taxon>
        <taxon>Actinomycetota</taxon>
        <taxon>Actinomycetes</taxon>
        <taxon>Mycobacteriales</taxon>
        <taxon>Nocardiaceae</taxon>
        <taxon>Rhodococcus</taxon>
    </lineage>
</organism>
<dbReference type="GO" id="GO:0016853">
    <property type="term" value="F:isomerase activity"/>
    <property type="evidence" value="ECO:0007669"/>
    <property type="project" value="UniProtKB-KW"/>
</dbReference>
<dbReference type="GO" id="GO:0009313">
    <property type="term" value="P:oligosaccharide catabolic process"/>
    <property type="evidence" value="ECO:0007669"/>
    <property type="project" value="TreeGrafter"/>
</dbReference>